<accession>A0A8J2LD75</accession>
<organism evidence="2 3">
    <name type="scientific">Allacma fusca</name>
    <dbReference type="NCBI Taxonomy" id="39272"/>
    <lineage>
        <taxon>Eukaryota</taxon>
        <taxon>Metazoa</taxon>
        <taxon>Ecdysozoa</taxon>
        <taxon>Arthropoda</taxon>
        <taxon>Hexapoda</taxon>
        <taxon>Collembola</taxon>
        <taxon>Symphypleona</taxon>
        <taxon>Sminthuridae</taxon>
        <taxon>Allacma</taxon>
    </lineage>
</organism>
<name>A0A8J2LD75_9HEXA</name>
<dbReference type="AlphaFoldDB" id="A0A8J2LD75"/>
<protein>
    <submittedName>
        <fullName evidence="2">Uncharacterized protein</fullName>
    </submittedName>
</protein>
<feature type="compositionally biased region" description="Basic and acidic residues" evidence="1">
    <location>
        <begin position="68"/>
        <end position="81"/>
    </location>
</feature>
<reference evidence="2" key="1">
    <citation type="submission" date="2021-06" db="EMBL/GenBank/DDBJ databases">
        <authorList>
            <person name="Hodson N. C."/>
            <person name="Mongue J. A."/>
            <person name="Jaron S. K."/>
        </authorList>
    </citation>
    <scope>NUCLEOTIDE SEQUENCE</scope>
</reference>
<dbReference type="Proteomes" id="UP000708208">
    <property type="component" value="Unassembled WGS sequence"/>
</dbReference>
<keyword evidence="3" id="KW-1185">Reference proteome</keyword>
<proteinExistence type="predicted"/>
<sequence length="94" mass="11047">MKHEINATVPNVHWTYRLNVTMRTKIAPKFGPAWRVARAVEQRGTPREIIINLCPQYGRTPQPLLLQQHEKHDRQLREPQREMGGQQPPHPELQ</sequence>
<evidence type="ECO:0000313" key="3">
    <source>
        <dbReference type="Proteomes" id="UP000708208"/>
    </source>
</evidence>
<feature type="region of interest" description="Disordered" evidence="1">
    <location>
        <begin position="66"/>
        <end position="94"/>
    </location>
</feature>
<comment type="caution">
    <text evidence="2">The sequence shown here is derived from an EMBL/GenBank/DDBJ whole genome shotgun (WGS) entry which is preliminary data.</text>
</comment>
<dbReference type="EMBL" id="CAJVCH010472015">
    <property type="protein sequence ID" value="CAG7820188.1"/>
    <property type="molecule type" value="Genomic_DNA"/>
</dbReference>
<evidence type="ECO:0000313" key="2">
    <source>
        <dbReference type="EMBL" id="CAG7820188.1"/>
    </source>
</evidence>
<gene>
    <name evidence="2" type="ORF">AFUS01_LOCUS30591</name>
</gene>
<evidence type="ECO:0000256" key="1">
    <source>
        <dbReference type="SAM" id="MobiDB-lite"/>
    </source>
</evidence>